<reference evidence="1" key="1">
    <citation type="submission" date="2018-10" db="EMBL/GenBank/DDBJ databases">
        <title>Effector identification in a new, highly contiguous assembly of the strawberry crown rot pathogen Phytophthora cactorum.</title>
        <authorList>
            <person name="Armitage A.D."/>
            <person name="Nellist C.F."/>
            <person name="Bates H."/>
            <person name="Vickerstaff R.J."/>
            <person name="Harrison R.J."/>
        </authorList>
    </citation>
    <scope>NUCLEOTIDE SEQUENCE</scope>
    <source>
        <strain evidence="1">4032</strain>
        <strain evidence="2">P415</strain>
    </source>
</reference>
<sequence>MRIVHIGSYLTGPLTAVRRSASIFDKPWAMVASTGGRNNCNVHGLRRYTDDVGILDQVVHVAVDGPGGGQHPKDVHDLTRRDVGLGY</sequence>
<comment type="caution">
    <text evidence="1">The sequence shown here is derived from an EMBL/GenBank/DDBJ whole genome shotgun (WGS) entry which is preliminary data.</text>
</comment>
<dbReference type="EMBL" id="RCML01000180">
    <property type="protein sequence ID" value="KAG2987014.1"/>
    <property type="molecule type" value="Genomic_DNA"/>
</dbReference>
<proteinExistence type="predicted"/>
<name>A0A8T1CVM1_9STRA</name>
<dbReference type="AlphaFoldDB" id="A0A8T1CVM1"/>
<evidence type="ECO:0000313" key="1">
    <source>
        <dbReference type="EMBL" id="KAG2927941.1"/>
    </source>
</evidence>
<organism evidence="1 3">
    <name type="scientific">Phytophthora cactorum</name>
    <dbReference type="NCBI Taxonomy" id="29920"/>
    <lineage>
        <taxon>Eukaryota</taxon>
        <taxon>Sar</taxon>
        <taxon>Stramenopiles</taxon>
        <taxon>Oomycota</taxon>
        <taxon>Peronosporomycetes</taxon>
        <taxon>Peronosporales</taxon>
        <taxon>Peronosporaceae</taxon>
        <taxon>Phytophthora</taxon>
    </lineage>
</organism>
<protein>
    <submittedName>
        <fullName evidence="1">Uncharacterized protein</fullName>
    </submittedName>
</protein>
<evidence type="ECO:0000313" key="3">
    <source>
        <dbReference type="Proteomes" id="UP000774804"/>
    </source>
</evidence>
<dbReference type="Proteomes" id="UP000697107">
    <property type="component" value="Unassembled WGS sequence"/>
</dbReference>
<dbReference type="Proteomes" id="UP000774804">
    <property type="component" value="Unassembled WGS sequence"/>
</dbReference>
<dbReference type="EMBL" id="RCMI01000176">
    <property type="protein sequence ID" value="KAG2927941.1"/>
    <property type="molecule type" value="Genomic_DNA"/>
</dbReference>
<accession>A0A8T1CVM1</accession>
<evidence type="ECO:0000313" key="2">
    <source>
        <dbReference type="EMBL" id="KAG2987014.1"/>
    </source>
</evidence>
<gene>
    <name evidence="1" type="ORF">PC115_g7367</name>
    <name evidence="2" type="ORF">PC118_g7512</name>
</gene>